<evidence type="ECO:0000256" key="2">
    <source>
        <dbReference type="ARBA" id="ARBA00022527"/>
    </source>
</evidence>
<dbReference type="SMART" id="SM00320">
    <property type="entry name" value="WD40"/>
    <property type="match status" value="6"/>
</dbReference>
<feature type="region of interest" description="Disordered" evidence="9">
    <location>
        <begin position="1506"/>
        <end position="1532"/>
    </location>
</feature>
<protein>
    <recommendedName>
        <fullName evidence="1">non-specific serine/threonine protein kinase</fullName>
        <ecNumber evidence="1">2.7.11.1</ecNumber>
    </recommendedName>
</protein>
<dbReference type="Gene3D" id="1.10.510.10">
    <property type="entry name" value="Transferase(Phosphotransferase) domain 1"/>
    <property type="match status" value="1"/>
</dbReference>
<dbReference type="Pfam" id="PF22956">
    <property type="entry name" value="VPS15-like_hel"/>
    <property type="match status" value="1"/>
</dbReference>
<dbReference type="InterPro" id="IPR008271">
    <property type="entry name" value="Ser/Thr_kinase_AS"/>
</dbReference>
<dbReference type="Proteomes" id="UP000233524">
    <property type="component" value="Unassembled WGS sequence"/>
</dbReference>
<keyword evidence="3" id="KW-0853">WD repeat</keyword>
<dbReference type="InterPro" id="IPR015943">
    <property type="entry name" value="WD40/YVTN_repeat-like_dom_sf"/>
</dbReference>
<feature type="domain" description="Protein kinase" evidence="10">
    <location>
        <begin position="60"/>
        <end position="329"/>
    </location>
</feature>
<dbReference type="InterPro" id="IPR011989">
    <property type="entry name" value="ARM-like"/>
</dbReference>
<dbReference type="GO" id="GO:0034272">
    <property type="term" value="C:phosphatidylinositol 3-kinase complex, class III, type II"/>
    <property type="evidence" value="ECO:0007669"/>
    <property type="project" value="TreeGrafter"/>
</dbReference>
<dbReference type="Gene3D" id="2.130.10.10">
    <property type="entry name" value="YVTN repeat-like/Quinoprotein amine dehydrogenase"/>
    <property type="match status" value="2"/>
</dbReference>
<keyword evidence="6" id="KW-0547">Nucleotide-binding</keyword>
<dbReference type="SUPFAM" id="SSF50978">
    <property type="entry name" value="WD40 repeat-like"/>
    <property type="match status" value="1"/>
</dbReference>
<dbReference type="InterPro" id="IPR016024">
    <property type="entry name" value="ARM-type_fold"/>
</dbReference>
<dbReference type="InParanoid" id="A0A2N3N8M1"/>
<dbReference type="SMART" id="SM00220">
    <property type="entry name" value="S_TKc"/>
    <property type="match status" value="1"/>
</dbReference>
<dbReference type="GO" id="GO:0005524">
    <property type="term" value="F:ATP binding"/>
    <property type="evidence" value="ECO:0007669"/>
    <property type="project" value="UniProtKB-KW"/>
</dbReference>
<dbReference type="STRING" id="41688.A0A2N3N8M1"/>
<evidence type="ECO:0000313" key="12">
    <source>
        <dbReference type="Proteomes" id="UP000233524"/>
    </source>
</evidence>
<dbReference type="GO" id="GO:0045324">
    <property type="term" value="P:late endosome to vacuole transport"/>
    <property type="evidence" value="ECO:0007669"/>
    <property type="project" value="InterPro"/>
</dbReference>
<dbReference type="EC" id="2.7.11.1" evidence="1"/>
<dbReference type="GO" id="GO:0034271">
    <property type="term" value="C:phosphatidylinositol 3-kinase complex, class III, type I"/>
    <property type="evidence" value="ECO:0007669"/>
    <property type="project" value="TreeGrafter"/>
</dbReference>
<dbReference type="PANTHER" id="PTHR17583">
    <property type="entry name" value="PHOSPHOINOSITIDE 3-KINASE REGULATORY SUBUNIT 4"/>
    <property type="match status" value="1"/>
</dbReference>
<dbReference type="EMBL" id="NLAX01000010">
    <property type="protein sequence ID" value="PKS08790.1"/>
    <property type="molecule type" value="Genomic_DNA"/>
</dbReference>
<dbReference type="PROSITE" id="PS00108">
    <property type="entry name" value="PROTEIN_KINASE_ST"/>
    <property type="match status" value="1"/>
</dbReference>
<dbReference type="Gene3D" id="1.25.10.10">
    <property type="entry name" value="Leucine-rich Repeat Variant"/>
    <property type="match status" value="2"/>
</dbReference>
<gene>
    <name evidence="11" type="ORF">jhhlp_003399</name>
</gene>
<keyword evidence="2" id="KW-0723">Serine/threonine-protein kinase</keyword>
<dbReference type="InterPro" id="IPR036322">
    <property type="entry name" value="WD40_repeat_dom_sf"/>
</dbReference>
<evidence type="ECO:0000256" key="1">
    <source>
        <dbReference type="ARBA" id="ARBA00012513"/>
    </source>
</evidence>
<evidence type="ECO:0000256" key="5">
    <source>
        <dbReference type="ARBA" id="ARBA00022737"/>
    </source>
</evidence>
<evidence type="ECO:0000256" key="9">
    <source>
        <dbReference type="SAM" id="MobiDB-lite"/>
    </source>
</evidence>
<feature type="region of interest" description="Disordered" evidence="9">
    <location>
        <begin position="952"/>
        <end position="1019"/>
    </location>
</feature>
<evidence type="ECO:0000256" key="4">
    <source>
        <dbReference type="ARBA" id="ARBA00022679"/>
    </source>
</evidence>
<proteinExistence type="predicted"/>
<dbReference type="GO" id="GO:0071561">
    <property type="term" value="C:nucleus-vacuole junction"/>
    <property type="evidence" value="ECO:0007669"/>
    <property type="project" value="TreeGrafter"/>
</dbReference>
<reference evidence="11 12" key="1">
    <citation type="journal article" date="2017" name="G3 (Bethesda)">
        <title>First Draft Genome Sequence of the Pathogenic Fungus Lomentospora prolificans (Formerly Scedosporium prolificans).</title>
        <authorList>
            <person name="Luo R."/>
            <person name="Zimin A."/>
            <person name="Workman R."/>
            <person name="Fan Y."/>
            <person name="Pertea G."/>
            <person name="Grossman N."/>
            <person name="Wear M.P."/>
            <person name="Jia B."/>
            <person name="Miller H."/>
            <person name="Casadevall A."/>
            <person name="Timp W."/>
            <person name="Zhang S.X."/>
            <person name="Salzberg S.L."/>
        </authorList>
    </citation>
    <scope>NUCLEOTIDE SEQUENCE [LARGE SCALE GENOMIC DNA]</scope>
    <source>
        <strain evidence="11 12">JHH-5317</strain>
    </source>
</reference>
<dbReference type="FunFam" id="1.10.510.10:FF:000497">
    <property type="entry name" value="Phosphoinositide 3-kinase regulatory subunit"/>
    <property type="match status" value="1"/>
</dbReference>
<dbReference type="SUPFAM" id="SSF48371">
    <property type="entry name" value="ARM repeat"/>
    <property type="match status" value="1"/>
</dbReference>
<comment type="caution">
    <text evidence="11">The sequence shown here is derived from an EMBL/GenBank/DDBJ whole genome shotgun (WGS) entry which is preliminary data.</text>
</comment>
<evidence type="ECO:0000256" key="6">
    <source>
        <dbReference type="ARBA" id="ARBA00022741"/>
    </source>
</evidence>
<dbReference type="GO" id="GO:0005770">
    <property type="term" value="C:late endosome"/>
    <property type="evidence" value="ECO:0007669"/>
    <property type="project" value="TreeGrafter"/>
</dbReference>
<dbReference type="OrthoDB" id="242910at2759"/>
<feature type="compositionally biased region" description="Basic residues" evidence="9">
    <location>
        <begin position="952"/>
        <end position="962"/>
    </location>
</feature>
<keyword evidence="12" id="KW-1185">Reference proteome</keyword>
<dbReference type="CDD" id="cd13980">
    <property type="entry name" value="STKc_Vps15"/>
    <property type="match status" value="1"/>
</dbReference>
<evidence type="ECO:0000256" key="8">
    <source>
        <dbReference type="ARBA" id="ARBA00022840"/>
    </source>
</evidence>
<dbReference type="InterPro" id="IPR001680">
    <property type="entry name" value="WD40_rpt"/>
</dbReference>
<dbReference type="FunFam" id="1.25.10.10:FF:000542">
    <property type="entry name" value="Phosphoinositide 3-kinase regulatory subunit 4"/>
    <property type="match status" value="1"/>
</dbReference>
<organism evidence="11 12">
    <name type="scientific">Lomentospora prolificans</name>
    <dbReference type="NCBI Taxonomy" id="41688"/>
    <lineage>
        <taxon>Eukaryota</taxon>
        <taxon>Fungi</taxon>
        <taxon>Dikarya</taxon>
        <taxon>Ascomycota</taxon>
        <taxon>Pezizomycotina</taxon>
        <taxon>Sordariomycetes</taxon>
        <taxon>Hypocreomycetidae</taxon>
        <taxon>Microascales</taxon>
        <taxon>Microascaceae</taxon>
        <taxon>Lomentospora</taxon>
    </lineage>
</organism>
<dbReference type="Pfam" id="PF00069">
    <property type="entry name" value="Pkinase"/>
    <property type="match status" value="1"/>
</dbReference>
<evidence type="ECO:0000259" key="10">
    <source>
        <dbReference type="SMART" id="SM00220"/>
    </source>
</evidence>
<dbReference type="GO" id="GO:0016236">
    <property type="term" value="P:macroautophagy"/>
    <property type="evidence" value="ECO:0007669"/>
    <property type="project" value="InterPro"/>
</dbReference>
<evidence type="ECO:0000256" key="3">
    <source>
        <dbReference type="ARBA" id="ARBA00022574"/>
    </source>
</evidence>
<keyword evidence="4" id="KW-0808">Transferase</keyword>
<dbReference type="PANTHER" id="PTHR17583:SF0">
    <property type="entry name" value="PHOSPHOINOSITIDE 3-KINASE REGULATORY SUBUNIT 4"/>
    <property type="match status" value="1"/>
</dbReference>
<dbReference type="InterPro" id="IPR011009">
    <property type="entry name" value="Kinase-like_dom_sf"/>
</dbReference>
<name>A0A2N3N8M1_9PEZI</name>
<feature type="region of interest" description="Disordered" evidence="9">
    <location>
        <begin position="1064"/>
        <end position="1094"/>
    </location>
</feature>
<dbReference type="Pfam" id="PF00400">
    <property type="entry name" value="WD40"/>
    <property type="match status" value="1"/>
</dbReference>
<dbReference type="InterPro" id="IPR045162">
    <property type="entry name" value="Vps15-like"/>
</dbReference>
<keyword evidence="5" id="KW-0677">Repeat</keyword>
<feature type="non-terminal residue" evidence="11">
    <location>
        <position position="1"/>
    </location>
</feature>
<dbReference type="FunCoup" id="A0A2N3N8M1">
    <property type="interactions" value="778"/>
</dbReference>
<feature type="compositionally biased region" description="Low complexity" evidence="9">
    <location>
        <begin position="998"/>
        <end position="1008"/>
    </location>
</feature>
<accession>A0A2N3N8M1</accession>
<feature type="compositionally biased region" description="Polar residues" evidence="9">
    <location>
        <begin position="1076"/>
        <end position="1094"/>
    </location>
</feature>
<keyword evidence="8" id="KW-0067">ATP-binding</keyword>
<dbReference type="FunFam" id="2.130.10.10:FF:000652">
    <property type="entry name" value="Related to VPS15-ser/thr protein kinase"/>
    <property type="match status" value="1"/>
</dbReference>
<dbReference type="InterPro" id="IPR000719">
    <property type="entry name" value="Prot_kinase_dom"/>
</dbReference>
<dbReference type="GO" id="GO:0006623">
    <property type="term" value="P:protein targeting to vacuole"/>
    <property type="evidence" value="ECO:0007669"/>
    <property type="project" value="TreeGrafter"/>
</dbReference>
<sequence>AAAVYTILGSFWKSFYSSQRRLNPEPLHPPKPADTMGQGFSLATPSAGSASIDVPELSDLMYEKSIGNARFMKSVRARHHDGVVLVKILVKPYTPMPLEKYKREILEQRKALSDVPNALAFERIIETDTNGYLVRQFMYSSLYDRISTRPFLEDIEKKWLAFQLLCALRDCHARDIYHGDIKAQNILVTSWNWLYLTDFSAAFKPIVLPDDNPAGFTYYFDTVGKRTCYLAPERFLNAGETAPRDAKLTWAMDVFSAGCVIAQLFLESEFFTLSQLFKYRRGEYDPTLTALSVIPDKDVREMISHMIQLDPESRYSAEQYLEFWRKKVFPDYFYSFLHQYMGLITDPSSGNSPISNSSKNLGEPDERIDRVFLDFDKISYFLGYQDDKRAAQDPPISPKLSLNHFPVRLNIPNNEHYVSAALGPPEDDGTLIFVTLVVSSIRNTARAASKIRACDVLLAFAERLTDEAKLDRVLPYLVSLLTDKADIVIISAIRSITQLLQMVRVVTPINSHVFVEYVLPRLQSALYPSGPNKPSPSALVRATYASCIGSLASTADRFLEMATPLKGNGSFTVADPEVEPDAKVDAAFDSLFDNAQRQLFELFETHTKALVEDTDIYVRRAFLTSVPELCRFFGPAEANDILLTHLNTYLNDRDWLLKCAFFETIVGISALVGTSSLEDFILPLMTQALTDTEEFVVQAALHALAQLASLGLLSRAKIWMLLDAIGRFTMHPNLWIREAAAEFVAASTKYLSPADIRCIVFPMVKPYLKPGIIPQFTELDLLDALQRPLSRSVFDQALMWAAKSEKGMFWKPLQQLRNLAFTTLTARSAKDLTAQSLSKVPRNEEDDQWFSKLRSLGLAPEDEVKLLALREFIWKLSKLKQRTPDENDPVSYNEAVSLQSLGITPQTVFFDEKPLLQPSGVQATEDSKVPYTIADALLDASMTIDDPVAKRKKAALNAHKSRGGSSAASPHPQDRRTLSPLGITSRRDSRDSTRRIPLLGGKLLSGSPVDDDVSASDAPYASRRVIRSQSSALSLLDRKDSNKTIAETSTTEANVLGQVEGPFAQIPTHRPGPASDTLSSPSSTPRVKANHSYQGNDPSILKMLDKMYIDNYPHDIVEFGPLVQPISRKKSRVNGQAPEPWRPASRLVATFSEHHGPINRVVASPDHVFFVTGGDDGTVKVWDTARLERNITHRSRQTHKHAAGSKVVALCFIENTHCFVSCASDGSVHVVKVDTAASSNALRYPKLRLLREYQLPEGEYAVWVEHFKAETNSVMVLATNRSRVLGIDLRTMTLLYVLENPVHHGTPTCFCIDRKRNWLCLGTSHGVLDLWDLRFKMRLKGWGIPGGGSIYRLCIHPVKGRGKWVCVAGGTGQGEVTVWDLEKTACREIYRVGGNKEGPKGYEPWEVDDDKREGMLGRFATSIEPSATGNSDRGVRAMVMGTSLGEDPRDVRHAFIVTGGSDKKLRFWDLSRIENSVVYSGLHADEARPSFAASQPTAAMTLNTERVSRQAAGKDGGTGGGSSAAKGKGKAARSTVISMQQQQLLRSHLDAILDVALLESPYTMTVSVDRSGVVFVFQ</sequence>
<keyword evidence="7" id="KW-0418">Kinase</keyword>
<evidence type="ECO:0000256" key="7">
    <source>
        <dbReference type="ARBA" id="ARBA00022777"/>
    </source>
</evidence>
<dbReference type="VEuPathDB" id="FungiDB:jhhlp_003399"/>
<dbReference type="SUPFAM" id="SSF56112">
    <property type="entry name" value="Protein kinase-like (PK-like)"/>
    <property type="match status" value="1"/>
</dbReference>
<evidence type="ECO:0000313" key="11">
    <source>
        <dbReference type="EMBL" id="PKS08790.1"/>
    </source>
</evidence>
<dbReference type="GO" id="GO:0004674">
    <property type="term" value="F:protein serine/threonine kinase activity"/>
    <property type="evidence" value="ECO:0007669"/>
    <property type="project" value="UniProtKB-KW"/>
</dbReference>
<feature type="compositionally biased region" description="Basic and acidic residues" evidence="9">
    <location>
        <begin position="985"/>
        <end position="994"/>
    </location>
</feature>
<dbReference type="InterPro" id="IPR055231">
    <property type="entry name" value="2AA_helical"/>
</dbReference>